<dbReference type="Pfam" id="PF00198">
    <property type="entry name" value="2-oxoacid_dh"/>
    <property type="match status" value="1"/>
</dbReference>
<evidence type="ECO:0000256" key="4">
    <source>
        <dbReference type="RuleBase" id="RU003423"/>
    </source>
</evidence>
<evidence type="ECO:0000259" key="6">
    <source>
        <dbReference type="PROSITE" id="PS50968"/>
    </source>
</evidence>
<dbReference type="PANTHER" id="PTHR23151:SF90">
    <property type="entry name" value="DIHYDROLIPOYLLYSINE-RESIDUE ACETYLTRANSFERASE COMPONENT OF PYRUVATE DEHYDROGENASE COMPLEX, MITOCHONDRIAL-RELATED"/>
    <property type="match status" value="1"/>
</dbReference>
<dbReference type="OrthoDB" id="9805770at2"/>
<keyword evidence="3 4" id="KW-0450">Lipoyl</keyword>
<evidence type="ECO:0000256" key="3">
    <source>
        <dbReference type="ARBA" id="ARBA00022823"/>
    </source>
</evidence>
<dbReference type="Gene3D" id="2.40.50.100">
    <property type="match status" value="1"/>
</dbReference>
<dbReference type="InterPro" id="IPR045257">
    <property type="entry name" value="E2/Pdx1"/>
</dbReference>
<evidence type="ECO:0000259" key="7">
    <source>
        <dbReference type="PROSITE" id="PS51826"/>
    </source>
</evidence>
<feature type="domain" description="Lipoyl-binding" evidence="6">
    <location>
        <begin position="2"/>
        <end position="77"/>
    </location>
</feature>
<keyword evidence="4" id="KW-0012">Acyltransferase</keyword>
<dbReference type="Proteomes" id="UP000464507">
    <property type="component" value="Chromosome"/>
</dbReference>
<keyword evidence="9" id="KW-1185">Reference proteome</keyword>
<dbReference type="EMBL" id="CP017146">
    <property type="protein sequence ID" value="QHO70736.1"/>
    <property type="molecule type" value="Genomic_DNA"/>
</dbReference>
<dbReference type="InterPro" id="IPR004167">
    <property type="entry name" value="PSBD"/>
</dbReference>
<dbReference type="RefSeq" id="WP_161887129.1">
    <property type="nucleotide sequence ID" value="NZ_CP017146.1"/>
</dbReference>
<evidence type="ECO:0000313" key="8">
    <source>
        <dbReference type="EMBL" id="QHO70736.1"/>
    </source>
</evidence>
<dbReference type="PANTHER" id="PTHR23151">
    <property type="entry name" value="DIHYDROLIPOAMIDE ACETYL/SUCCINYL-TRANSFERASE-RELATED"/>
    <property type="match status" value="1"/>
</dbReference>
<dbReference type="SUPFAM" id="SSF51230">
    <property type="entry name" value="Single hybrid motif"/>
    <property type="match status" value="1"/>
</dbReference>
<dbReference type="EC" id="2.3.1.-" evidence="4"/>
<dbReference type="InterPro" id="IPR036625">
    <property type="entry name" value="E3-bd_dom_sf"/>
</dbReference>
<evidence type="ECO:0000256" key="5">
    <source>
        <dbReference type="SAM" id="MobiDB-lite"/>
    </source>
</evidence>
<feature type="domain" description="Peripheral subunit-binding (PSBD)" evidence="7">
    <location>
        <begin position="160"/>
        <end position="197"/>
    </location>
</feature>
<dbReference type="GO" id="GO:0016746">
    <property type="term" value="F:acyltransferase activity"/>
    <property type="evidence" value="ECO:0007669"/>
    <property type="project" value="UniProtKB-KW"/>
</dbReference>
<dbReference type="KEGG" id="mant:BHD05_14870"/>
<feature type="region of interest" description="Disordered" evidence="5">
    <location>
        <begin position="86"/>
        <end position="163"/>
    </location>
</feature>
<evidence type="ECO:0000313" key="9">
    <source>
        <dbReference type="Proteomes" id="UP000464507"/>
    </source>
</evidence>
<dbReference type="InterPro" id="IPR001078">
    <property type="entry name" value="2-oxoacid_DH_actylTfrase"/>
</dbReference>
<protein>
    <recommendedName>
        <fullName evidence="4">Dihydrolipoamide acetyltransferase component of pyruvate dehydrogenase complex</fullName>
        <ecNumber evidence="4">2.3.1.-</ecNumber>
    </recommendedName>
</protein>
<feature type="compositionally biased region" description="Low complexity" evidence="5">
    <location>
        <begin position="92"/>
        <end position="142"/>
    </location>
</feature>
<proteinExistence type="inferred from homology"/>
<dbReference type="InterPro" id="IPR011053">
    <property type="entry name" value="Single_hybrid_motif"/>
</dbReference>
<comment type="cofactor">
    <cofactor evidence="1 4">
        <name>(R)-lipoate</name>
        <dbReference type="ChEBI" id="CHEBI:83088"/>
    </cofactor>
</comment>
<evidence type="ECO:0000256" key="1">
    <source>
        <dbReference type="ARBA" id="ARBA00001938"/>
    </source>
</evidence>
<sequence length="462" mass="46856">MATLIRMPEVLAGSEDAAIQTWLVSLGQAITVGVPLAEVETEKAIVEYAAETEGTVLRLLVAEGEAVAVGTPIAVVGAEGENIDDVLGDSPAAAPVSNETAPAAAAVPSEAVAAAAPEPETAPEAGESPPASAPTELDGSQEQGDDEQAGGAQGGGERRFASPLVRRLVKERGLDLSRVSGTGPGGRIVRRDIEGLAAAPAAQAAPAVAAAAAPVAAAPAAAAPAPAVAVHAAPAASGGVDIPHTAMRRAIARRLTESKSTVPHFYLVADCRVDKLMALRATVNSAGSVKVSLNDFVVKAAAAAFQDVPEANATWGDAAIRRHDSVDMSIAVGIDGGLVTPVLRSVQTLSLSEISRSIGDLAERARAGKLRQHELEGGSFAVSNLGMYGVTEFSAIINPPQAAILAVGVARQLPVVVDGAIEVGTVMTVTLSADHRVLDGVLAAQWLAAFVRRIENPITILV</sequence>
<name>A0A7L5AKX4_9MICO</name>
<dbReference type="SUPFAM" id="SSF52777">
    <property type="entry name" value="CoA-dependent acyltransferases"/>
    <property type="match status" value="1"/>
</dbReference>
<dbReference type="InterPro" id="IPR023213">
    <property type="entry name" value="CAT-like_dom_sf"/>
</dbReference>
<accession>A0A7L5AKX4</accession>
<dbReference type="AlphaFoldDB" id="A0A7L5AKX4"/>
<dbReference type="CDD" id="cd06849">
    <property type="entry name" value="lipoyl_domain"/>
    <property type="match status" value="1"/>
</dbReference>
<dbReference type="SUPFAM" id="SSF47005">
    <property type="entry name" value="Peripheral subunit-binding domain of 2-oxo acid dehydrogenase complex"/>
    <property type="match status" value="1"/>
</dbReference>
<dbReference type="Gene3D" id="4.10.320.10">
    <property type="entry name" value="E3-binding domain"/>
    <property type="match status" value="1"/>
</dbReference>
<dbReference type="GO" id="GO:0006086">
    <property type="term" value="P:pyruvate decarboxylation to acetyl-CoA"/>
    <property type="evidence" value="ECO:0007669"/>
    <property type="project" value="InterPro"/>
</dbReference>
<organism evidence="8 9">
    <name type="scientific">Marisediminicola antarctica</name>
    <dbReference type="NCBI Taxonomy" id="674079"/>
    <lineage>
        <taxon>Bacteria</taxon>
        <taxon>Bacillati</taxon>
        <taxon>Actinomycetota</taxon>
        <taxon>Actinomycetes</taxon>
        <taxon>Micrococcales</taxon>
        <taxon>Microbacteriaceae</taxon>
        <taxon>Marisediminicola</taxon>
    </lineage>
</organism>
<keyword evidence="4 8" id="KW-0808">Transferase</keyword>
<evidence type="ECO:0000256" key="2">
    <source>
        <dbReference type="ARBA" id="ARBA00007317"/>
    </source>
</evidence>
<reference evidence="8 9" key="1">
    <citation type="submission" date="2016-09" db="EMBL/GenBank/DDBJ databases">
        <title>Complete genome sequence of microbes from the polar regions.</title>
        <authorList>
            <person name="Liao L."/>
            <person name="Chen B."/>
        </authorList>
    </citation>
    <scope>NUCLEOTIDE SEQUENCE [LARGE SCALE GENOMIC DNA]</scope>
    <source>
        <strain evidence="8 9">ZS314</strain>
    </source>
</reference>
<keyword evidence="8" id="KW-0670">Pyruvate</keyword>
<gene>
    <name evidence="8" type="ORF">BHD05_14870</name>
</gene>
<dbReference type="GO" id="GO:0045254">
    <property type="term" value="C:pyruvate dehydrogenase complex"/>
    <property type="evidence" value="ECO:0007669"/>
    <property type="project" value="InterPro"/>
</dbReference>
<dbReference type="PROSITE" id="PS51826">
    <property type="entry name" value="PSBD"/>
    <property type="match status" value="1"/>
</dbReference>
<dbReference type="Pfam" id="PF00364">
    <property type="entry name" value="Biotin_lipoyl"/>
    <property type="match status" value="1"/>
</dbReference>
<dbReference type="Gene3D" id="3.30.559.10">
    <property type="entry name" value="Chloramphenicol acetyltransferase-like domain"/>
    <property type="match status" value="1"/>
</dbReference>
<dbReference type="PROSITE" id="PS50968">
    <property type="entry name" value="BIOTINYL_LIPOYL"/>
    <property type="match status" value="1"/>
</dbReference>
<comment type="similarity">
    <text evidence="2 4">Belongs to the 2-oxoacid dehydrogenase family.</text>
</comment>
<dbReference type="Pfam" id="PF02817">
    <property type="entry name" value="E3_binding"/>
    <property type="match status" value="1"/>
</dbReference>
<dbReference type="InterPro" id="IPR000089">
    <property type="entry name" value="Biotin_lipoyl"/>
</dbReference>